<dbReference type="PANTHER" id="PTHR22576:SF37">
    <property type="entry name" value="MUCOSA-ASSOCIATED LYMPHOID TISSUE LYMPHOMA TRANSLOCATION PROTEIN 1"/>
    <property type="match status" value="1"/>
</dbReference>
<dbReference type="InterPro" id="IPR052039">
    <property type="entry name" value="Caspase-related_regulators"/>
</dbReference>
<feature type="domain" description="Ig-like" evidence="2">
    <location>
        <begin position="203"/>
        <end position="287"/>
    </location>
</feature>
<dbReference type="InterPro" id="IPR029030">
    <property type="entry name" value="Caspase-like_dom_sf"/>
</dbReference>
<evidence type="ECO:0000259" key="1">
    <source>
        <dbReference type="PROSITE" id="PS50208"/>
    </source>
</evidence>
<keyword evidence="4" id="KW-1185">Reference proteome</keyword>
<dbReference type="InterPro" id="IPR003599">
    <property type="entry name" value="Ig_sub"/>
</dbReference>
<proteinExistence type="predicted"/>
<dbReference type="GO" id="GO:0006508">
    <property type="term" value="P:proteolysis"/>
    <property type="evidence" value="ECO:0007669"/>
    <property type="project" value="InterPro"/>
</dbReference>
<dbReference type="SUPFAM" id="SSF47986">
    <property type="entry name" value="DEATH domain"/>
    <property type="match status" value="1"/>
</dbReference>
<dbReference type="OrthoDB" id="417046at2759"/>
<dbReference type="PROSITE" id="PS50208">
    <property type="entry name" value="CASPASE_P20"/>
    <property type="match status" value="1"/>
</dbReference>
<name>A0A232FDA9_9HYME</name>
<dbReference type="InterPro" id="IPR011029">
    <property type="entry name" value="DEATH-like_dom_sf"/>
</dbReference>
<evidence type="ECO:0000259" key="2">
    <source>
        <dbReference type="PROSITE" id="PS50835"/>
    </source>
</evidence>
<dbReference type="InterPro" id="IPR003598">
    <property type="entry name" value="Ig_sub2"/>
</dbReference>
<dbReference type="EMBL" id="NNAY01000406">
    <property type="protein sequence ID" value="OXU28622.1"/>
    <property type="molecule type" value="Genomic_DNA"/>
</dbReference>
<dbReference type="AlphaFoldDB" id="A0A232FDA9"/>
<sequence>MLKFTEDLSIEHLPLDVYKDLVAELNRDDSWRTLAIYVSEKLDYSQYDNSAWVNGLEDNNGSTNDTPASKLLVELNIRLCTVGILSMLLEDCNLLKILAILHTPDPVRIITHPDEETLPSEDLGISLGNKVRLICRAYGLPPPNYQWYHEDVRLEGETSEELNILMTSISQQGSYRCKVYQINLKGEKLSEIFSRPLHVSLKPTSVIIEKQPQVYLEIKEGDNLVLCCEATSHPSPQYQWYRNNDRLDYQTSSILMIEQFTAKDEGKYYCHIFNGISEKYTQHSTVLMELPRQKAVAKVALLIANENYDNQEILRTPKNDVAKVAKILDGLGFTTICLTNLTLLQMKNAIKIFSDSLVEGTYGLFYFAGHGFKMQENYMLSIDSPTNYLRKNAICESELLSVALKNDPALLVVILDMCQTIPPIEFNPEIHGEIPSINTYKGQKNLRNLLQAYSTSCYRPSYERMGKDYGLYATHLCKYLDENIPVTKVFEQVGKSIDTWFKGAERKQIPMFATTVTKPYKLTDSIVQSALPHSIVQLEKLIKFSNKVIDINFQQTGVKCKAKISQYAKLYLNCIQISVIDLDDKWEVNFFNSVHTKRNNLFKCASKNKCWFQSPETNEVMENSKYVVGPLVISLLDNGVPVGATLLEINELVPTFLYRLNQVNA</sequence>
<dbReference type="Gene3D" id="3.40.50.1460">
    <property type="match status" value="1"/>
</dbReference>
<comment type="caution">
    <text evidence="3">The sequence shown here is derived from an EMBL/GenBank/DDBJ whole genome shotgun (WGS) entry which is preliminary data.</text>
</comment>
<dbReference type="InterPro" id="IPR011600">
    <property type="entry name" value="Pept_C14_caspase"/>
</dbReference>
<feature type="domain" description="Ig-like" evidence="2">
    <location>
        <begin position="113"/>
        <end position="194"/>
    </location>
</feature>
<dbReference type="Proteomes" id="UP000215335">
    <property type="component" value="Unassembled WGS sequence"/>
</dbReference>
<dbReference type="InterPro" id="IPR001309">
    <property type="entry name" value="Pept_C14_p20"/>
</dbReference>
<dbReference type="InterPro" id="IPR013783">
    <property type="entry name" value="Ig-like_fold"/>
</dbReference>
<dbReference type="STRING" id="543379.A0A232FDA9"/>
<accession>A0A232FDA9</accession>
<dbReference type="SUPFAM" id="SSF48726">
    <property type="entry name" value="Immunoglobulin"/>
    <property type="match status" value="2"/>
</dbReference>
<dbReference type="PANTHER" id="PTHR22576">
    <property type="entry name" value="MUCOSA ASSOCIATED LYMPHOID TISSUE LYMPHOMA TRANSLOCATION PROTEIN 1/PARACASPASE"/>
    <property type="match status" value="1"/>
</dbReference>
<dbReference type="GO" id="GO:0004197">
    <property type="term" value="F:cysteine-type endopeptidase activity"/>
    <property type="evidence" value="ECO:0007669"/>
    <property type="project" value="InterPro"/>
</dbReference>
<dbReference type="InterPro" id="IPR007110">
    <property type="entry name" value="Ig-like_dom"/>
</dbReference>
<reference evidence="3 4" key="1">
    <citation type="journal article" date="2017" name="Curr. Biol.">
        <title>The Evolution of Venom by Co-option of Single-Copy Genes.</title>
        <authorList>
            <person name="Martinson E.O."/>
            <person name="Mrinalini"/>
            <person name="Kelkar Y.D."/>
            <person name="Chang C.H."/>
            <person name="Werren J.H."/>
        </authorList>
    </citation>
    <scope>NUCLEOTIDE SEQUENCE [LARGE SCALE GENOMIC DNA]</scope>
    <source>
        <strain evidence="3 4">Alberta</strain>
        <tissue evidence="3">Whole body</tissue>
    </source>
</reference>
<dbReference type="Pfam" id="PF13927">
    <property type="entry name" value="Ig_3"/>
    <property type="match status" value="2"/>
</dbReference>
<protein>
    <recommendedName>
        <fullName evidence="5">Mucosa-associated lymphoid tissue lymphoma translocation protein 1</fullName>
    </recommendedName>
</protein>
<dbReference type="SUPFAM" id="SSF52129">
    <property type="entry name" value="Caspase-like"/>
    <property type="match status" value="1"/>
</dbReference>
<dbReference type="PROSITE" id="PS50835">
    <property type="entry name" value="IG_LIKE"/>
    <property type="match status" value="2"/>
</dbReference>
<feature type="domain" description="Caspase family p20" evidence="1">
    <location>
        <begin position="298"/>
        <end position="373"/>
    </location>
</feature>
<evidence type="ECO:0000313" key="4">
    <source>
        <dbReference type="Proteomes" id="UP000215335"/>
    </source>
</evidence>
<dbReference type="Gene3D" id="2.60.40.10">
    <property type="entry name" value="Immunoglobulins"/>
    <property type="match status" value="2"/>
</dbReference>
<gene>
    <name evidence="3" type="ORF">TSAR_010927</name>
</gene>
<dbReference type="SMART" id="SM00409">
    <property type="entry name" value="IG"/>
    <property type="match status" value="2"/>
</dbReference>
<dbReference type="Pfam" id="PF00656">
    <property type="entry name" value="Peptidase_C14"/>
    <property type="match status" value="1"/>
</dbReference>
<evidence type="ECO:0008006" key="5">
    <source>
        <dbReference type="Google" id="ProtNLM"/>
    </source>
</evidence>
<dbReference type="Gene3D" id="1.10.533.10">
    <property type="entry name" value="Death Domain, Fas"/>
    <property type="match status" value="1"/>
</dbReference>
<dbReference type="SMART" id="SM00408">
    <property type="entry name" value="IGc2"/>
    <property type="match status" value="2"/>
</dbReference>
<dbReference type="InterPro" id="IPR036179">
    <property type="entry name" value="Ig-like_dom_sf"/>
</dbReference>
<evidence type="ECO:0000313" key="3">
    <source>
        <dbReference type="EMBL" id="OXU28622.1"/>
    </source>
</evidence>
<dbReference type="CDD" id="cd00096">
    <property type="entry name" value="Ig"/>
    <property type="match status" value="2"/>
</dbReference>
<organism evidence="3 4">
    <name type="scientific">Trichomalopsis sarcophagae</name>
    <dbReference type="NCBI Taxonomy" id="543379"/>
    <lineage>
        <taxon>Eukaryota</taxon>
        <taxon>Metazoa</taxon>
        <taxon>Ecdysozoa</taxon>
        <taxon>Arthropoda</taxon>
        <taxon>Hexapoda</taxon>
        <taxon>Insecta</taxon>
        <taxon>Pterygota</taxon>
        <taxon>Neoptera</taxon>
        <taxon>Endopterygota</taxon>
        <taxon>Hymenoptera</taxon>
        <taxon>Apocrita</taxon>
        <taxon>Proctotrupomorpha</taxon>
        <taxon>Chalcidoidea</taxon>
        <taxon>Pteromalidae</taxon>
        <taxon>Pteromalinae</taxon>
        <taxon>Trichomalopsis</taxon>
    </lineage>
</organism>